<dbReference type="SUPFAM" id="SSF56712">
    <property type="entry name" value="Prokaryotic type I DNA topoisomerase"/>
    <property type="match status" value="1"/>
</dbReference>
<dbReference type="PRINTS" id="PR00417">
    <property type="entry name" value="PRTPISMRASEI"/>
</dbReference>
<keyword evidence="9" id="KW-0238">DNA-binding</keyword>
<dbReference type="InterPro" id="IPR000380">
    <property type="entry name" value="Topo_IA"/>
</dbReference>
<evidence type="ECO:0000256" key="4">
    <source>
        <dbReference type="ARBA" id="ARBA00022723"/>
    </source>
</evidence>
<keyword evidence="6" id="KW-0862">Zinc</keyword>
<evidence type="ECO:0000259" key="15">
    <source>
        <dbReference type="PROSITE" id="PS50880"/>
    </source>
</evidence>
<evidence type="ECO:0000256" key="8">
    <source>
        <dbReference type="ARBA" id="ARBA00023029"/>
    </source>
</evidence>
<evidence type="ECO:0000256" key="12">
    <source>
        <dbReference type="ARBA" id="ARBA00031985"/>
    </source>
</evidence>
<reference evidence="17" key="1">
    <citation type="submission" date="2018-06" db="EMBL/GenBank/DDBJ databases">
        <authorList>
            <person name="Zhirakovskaya E."/>
        </authorList>
    </citation>
    <scope>NUCLEOTIDE SEQUENCE</scope>
</reference>
<dbReference type="InterPro" id="IPR013826">
    <property type="entry name" value="Topo_IA_cen_sub3"/>
</dbReference>
<evidence type="ECO:0000256" key="2">
    <source>
        <dbReference type="ARBA" id="ARBA00009446"/>
    </source>
</evidence>
<keyword evidence="10 17" id="KW-0413">Isomerase</keyword>
<gene>
    <name evidence="17" type="ORF">MNBD_NITROSPINAE01-763</name>
</gene>
<dbReference type="SMART" id="SM00436">
    <property type="entry name" value="TOP1Bc"/>
    <property type="match status" value="1"/>
</dbReference>
<dbReference type="InterPro" id="IPR006171">
    <property type="entry name" value="TOPRIM_dom"/>
</dbReference>
<organism evidence="17">
    <name type="scientific">hydrothermal vent metagenome</name>
    <dbReference type="NCBI Taxonomy" id="652676"/>
    <lineage>
        <taxon>unclassified sequences</taxon>
        <taxon>metagenomes</taxon>
        <taxon>ecological metagenomes</taxon>
    </lineage>
</organism>
<dbReference type="CDD" id="cd00186">
    <property type="entry name" value="TOP1Ac"/>
    <property type="match status" value="1"/>
</dbReference>
<dbReference type="AlphaFoldDB" id="A0A3B1CDT6"/>
<evidence type="ECO:0000256" key="10">
    <source>
        <dbReference type="ARBA" id="ARBA00023235"/>
    </source>
</evidence>
<evidence type="ECO:0000256" key="14">
    <source>
        <dbReference type="ARBA" id="ARBA00032877"/>
    </source>
</evidence>
<dbReference type="Gene3D" id="3.30.65.10">
    <property type="entry name" value="Bacterial Topoisomerase I, domain 1"/>
    <property type="match status" value="3"/>
</dbReference>
<proteinExistence type="inferred from homology"/>
<dbReference type="PROSITE" id="PS00396">
    <property type="entry name" value="TOPO_IA_1"/>
    <property type="match status" value="1"/>
</dbReference>
<dbReference type="EMBL" id="UOGC01000144">
    <property type="protein sequence ID" value="VAX22873.1"/>
    <property type="molecule type" value="Genomic_DNA"/>
</dbReference>
<keyword evidence="7" id="KW-0460">Magnesium</keyword>
<dbReference type="Gene3D" id="2.70.20.10">
    <property type="entry name" value="Topoisomerase I, domain 3"/>
    <property type="match status" value="1"/>
</dbReference>
<evidence type="ECO:0000256" key="13">
    <source>
        <dbReference type="ARBA" id="ARBA00032235"/>
    </source>
</evidence>
<dbReference type="Gene3D" id="1.10.460.10">
    <property type="entry name" value="Topoisomerase I, domain 2"/>
    <property type="match status" value="1"/>
</dbReference>
<dbReference type="EC" id="5.6.2.1" evidence="3"/>
<dbReference type="PROSITE" id="PS50880">
    <property type="entry name" value="TOPRIM"/>
    <property type="match status" value="1"/>
</dbReference>
<dbReference type="PANTHER" id="PTHR42785:SF1">
    <property type="entry name" value="DNA TOPOISOMERASE"/>
    <property type="match status" value="1"/>
</dbReference>
<dbReference type="Pfam" id="PF01131">
    <property type="entry name" value="Topoisom_bac"/>
    <property type="match status" value="1"/>
</dbReference>
<dbReference type="GO" id="GO:0003917">
    <property type="term" value="F:DNA topoisomerase type I (single strand cut, ATP-independent) activity"/>
    <property type="evidence" value="ECO:0007669"/>
    <property type="project" value="UniProtKB-EC"/>
</dbReference>
<evidence type="ECO:0000259" key="16">
    <source>
        <dbReference type="PROSITE" id="PS52039"/>
    </source>
</evidence>
<comment type="catalytic activity">
    <reaction evidence="1">
        <text>ATP-independent breakage of single-stranded DNA, followed by passage and rejoining.</text>
        <dbReference type="EC" id="5.6.2.1"/>
    </reaction>
</comment>
<evidence type="ECO:0000256" key="3">
    <source>
        <dbReference type="ARBA" id="ARBA00012891"/>
    </source>
</evidence>
<dbReference type="Pfam" id="PF01751">
    <property type="entry name" value="Toprim"/>
    <property type="match status" value="1"/>
</dbReference>
<dbReference type="GO" id="GO:0008270">
    <property type="term" value="F:zinc ion binding"/>
    <property type="evidence" value="ECO:0007669"/>
    <property type="project" value="UniProtKB-KW"/>
</dbReference>
<dbReference type="SMART" id="SM00493">
    <property type="entry name" value="TOPRIM"/>
    <property type="match status" value="1"/>
</dbReference>
<keyword evidence="4" id="KW-0479">Metal-binding</keyword>
<dbReference type="InterPro" id="IPR003602">
    <property type="entry name" value="Topo_IA_DNA-bd_dom"/>
</dbReference>
<dbReference type="InterPro" id="IPR034149">
    <property type="entry name" value="TOPRIM_TopoI"/>
</dbReference>
<dbReference type="InterPro" id="IPR023405">
    <property type="entry name" value="Topo_IA_core_domain"/>
</dbReference>
<dbReference type="Pfam" id="PF01396">
    <property type="entry name" value="Zn_ribbon_Top1"/>
    <property type="match status" value="3"/>
</dbReference>
<evidence type="ECO:0000256" key="1">
    <source>
        <dbReference type="ARBA" id="ARBA00000213"/>
    </source>
</evidence>
<dbReference type="PROSITE" id="PS52039">
    <property type="entry name" value="TOPO_IA_2"/>
    <property type="match status" value="1"/>
</dbReference>
<evidence type="ECO:0000256" key="6">
    <source>
        <dbReference type="ARBA" id="ARBA00022833"/>
    </source>
</evidence>
<feature type="domain" description="Toprim" evidence="15">
    <location>
        <begin position="3"/>
        <end position="112"/>
    </location>
</feature>
<evidence type="ECO:0000256" key="9">
    <source>
        <dbReference type="ARBA" id="ARBA00023125"/>
    </source>
</evidence>
<dbReference type="InterPro" id="IPR028612">
    <property type="entry name" value="Topoisom_1_IA"/>
</dbReference>
<accession>A0A3B1CDT6</accession>
<keyword evidence="5" id="KW-0863">Zinc-finger</keyword>
<dbReference type="CDD" id="cd03363">
    <property type="entry name" value="TOPRIM_TopoIA_TopoI"/>
    <property type="match status" value="1"/>
</dbReference>
<dbReference type="SUPFAM" id="SSF57783">
    <property type="entry name" value="Zinc beta-ribbon"/>
    <property type="match status" value="2"/>
</dbReference>
<evidence type="ECO:0000313" key="17">
    <source>
        <dbReference type="EMBL" id="VAX22873.1"/>
    </source>
</evidence>
<dbReference type="GO" id="GO:0005694">
    <property type="term" value="C:chromosome"/>
    <property type="evidence" value="ECO:0007669"/>
    <property type="project" value="InterPro"/>
</dbReference>
<dbReference type="HAMAP" id="MF_00952">
    <property type="entry name" value="Topoisom_1_prok"/>
    <property type="match status" value="1"/>
</dbReference>
<evidence type="ECO:0000256" key="7">
    <source>
        <dbReference type="ARBA" id="ARBA00022842"/>
    </source>
</evidence>
<dbReference type="GO" id="GO:0006265">
    <property type="term" value="P:DNA topological change"/>
    <property type="evidence" value="ECO:0007669"/>
    <property type="project" value="InterPro"/>
</dbReference>
<dbReference type="PANTHER" id="PTHR42785">
    <property type="entry name" value="DNA TOPOISOMERASE, TYPE IA, CORE"/>
    <property type="match status" value="1"/>
</dbReference>
<evidence type="ECO:0000256" key="5">
    <source>
        <dbReference type="ARBA" id="ARBA00022771"/>
    </source>
</evidence>
<dbReference type="Gene3D" id="3.40.50.140">
    <property type="match status" value="1"/>
</dbReference>
<dbReference type="InterPro" id="IPR003601">
    <property type="entry name" value="Topo_IA_2"/>
</dbReference>
<dbReference type="SMART" id="SM00437">
    <property type="entry name" value="TOP1Ac"/>
    <property type="match status" value="1"/>
</dbReference>
<dbReference type="GO" id="GO:0003677">
    <property type="term" value="F:DNA binding"/>
    <property type="evidence" value="ECO:0007669"/>
    <property type="project" value="UniProtKB-KW"/>
</dbReference>
<dbReference type="InterPro" id="IPR013497">
    <property type="entry name" value="Topo_IA_cen"/>
</dbReference>
<feature type="non-terminal residue" evidence="17">
    <location>
        <position position="757"/>
    </location>
</feature>
<dbReference type="NCBIfam" id="TIGR01051">
    <property type="entry name" value="topA_bact"/>
    <property type="match status" value="1"/>
</dbReference>
<name>A0A3B1CDT6_9ZZZZ</name>
<keyword evidence="8" id="KW-0799">Topoisomerase</keyword>
<dbReference type="InterPro" id="IPR013824">
    <property type="entry name" value="Topo_IA_cen_sub1"/>
</dbReference>
<dbReference type="InterPro" id="IPR023406">
    <property type="entry name" value="Topo_IA_AS"/>
</dbReference>
<dbReference type="InterPro" id="IPR013498">
    <property type="entry name" value="Topo_IA_Znf"/>
</dbReference>
<dbReference type="InterPro" id="IPR005733">
    <property type="entry name" value="TopoI_bac-type"/>
</dbReference>
<feature type="domain" description="Topo IA-type catalytic" evidence="16">
    <location>
        <begin position="128"/>
        <end position="563"/>
    </location>
</feature>
<evidence type="ECO:0000256" key="11">
    <source>
        <dbReference type="ARBA" id="ARBA00030003"/>
    </source>
</evidence>
<comment type="similarity">
    <text evidence="2">Belongs to the type IA topoisomerase family.</text>
</comment>
<dbReference type="Gene3D" id="1.10.290.10">
    <property type="entry name" value="Topoisomerase I, domain 4"/>
    <property type="match status" value="1"/>
</dbReference>
<sequence>MAKGLVIVESPAKAATLKRYLGKGIIVMASVGHIKNLPKSKLGVDIENGYTPKFITIKGKGKVIKDLKAAAKKVDTIYLAPDPDREGEAIAAHIATEIGKGKTVYRVLFNEITKKAVQEGIKNCGEINLNRVNAQMARRILDRLVGYKLSPLLWDKVRKGLSAGRVQSVALRLVVEREKEIRAFVPEEYWTIEGSVEGENPPPFAIKVLHYKGEKLEVGNGERAEEVDNAIRSAVLVVDNVEKKERKRNPVAPFITSTLQQEASNRVRYNARRTMSIAQRLYEGLEVGEDGPVGLITYMRTDSTRVADEAVTQAREFIKREYGGKYLPEKPKVYKKKKAAQDAHEAIRPTSVERTPQSLKKYLSKEEMAIYELVWKRFVSSQMTQAQFDVTTVDIKADDYNLRATGSIMKFDGFLKVFDERAEPHKDDSRGEAIKKLPSTIAQGDKIKLVELEKNQHFTQPPPRFTEAMLIKDLEEFGIGRPSTYAGIVSVIQERAYCESEDRRLVPTDLGIVVTELLIENFPDILSSEFTAQMERELDQVEEGEKDWVAALDDFYKPFSADLEKAKVHMRNVKTDAEKADEICENCGKEMVMKFGRFGKFLACEGYPECKTTRRIAKDGTIEPKMEPVPDEPTDFKCETCGKDMVIKTGKFGQYIACSDYPECKTTRQIGIGIDCPELKCGGELVKKRTRRGKTFYGCNQYPKCEFATWQEPLKDKPCPDCHYTFLTKKVLKSGTFLKCVNKECGYQEEIHEEPEE</sequence>
<protein>
    <recommendedName>
        <fullName evidence="3">DNA topoisomerase</fullName>
        <ecNumber evidence="3">5.6.2.1</ecNumber>
    </recommendedName>
    <alternativeName>
        <fullName evidence="14">Omega-protein</fullName>
    </alternativeName>
    <alternativeName>
        <fullName evidence="13">Relaxing enzyme</fullName>
    </alternativeName>
    <alternativeName>
        <fullName evidence="11">Swivelase</fullName>
    </alternativeName>
    <alternativeName>
        <fullName evidence="12">Untwisting enzyme</fullName>
    </alternativeName>
</protein>
<dbReference type="InterPro" id="IPR013825">
    <property type="entry name" value="Topo_IA_cen_sub2"/>
</dbReference>